<organism evidence="5 6">
    <name type="scientific">Sulfitobacter alexandrii</name>
    <dbReference type="NCBI Taxonomy" id="1917485"/>
    <lineage>
        <taxon>Bacteria</taxon>
        <taxon>Pseudomonadati</taxon>
        <taxon>Pseudomonadota</taxon>
        <taxon>Alphaproteobacteria</taxon>
        <taxon>Rhodobacterales</taxon>
        <taxon>Roseobacteraceae</taxon>
        <taxon>Sulfitobacter</taxon>
    </lineage>
</organism>
<dbReference type="SUPFAM" id="SSF46785">
    <property type="entry name" value="Winged helix' DNA-binding domain"/>
    <property type="match status" value="1"/>
</dbReference>
<dbReference type="GO" id="GO:0003677">
    <property type="term" value="F:DNA binding"/>
    <property type="evidence" value="ECO:0007669"/>
    <property type="project" value="UniProtKB-KW"/>
</dbReference>
<dbReference type="SUPFAM" id="SSF64288">
    <property type="entry name" value="Chorismate lyase-like"/>
    <property type="match status" value="1"/>
</dbReference>
<evidence type="ECO:0000259" key="4">
    <source>
        <dbReference type="PROSITE" id="PS50949"/>
    </source>
</evidence>
<keyword evidence="1" id="KW-0805">Transcription regulation</keyword>
<dbReference type="OrthoDB" id="9808698at2"/>
<dbReference type="PANTHER" id="PTHR44846">
    <property type="entry name" value="MANNOSYL-D-GLYCERATE TRANSPORT/METABOLISM SYSTEM REPRESSOR MNGR-RELATED"/>
    <property type="match status" value="1"/>
</dbReference>
<dbReference type="CDD" id="cd07377">
    <property type="entry name" value="WHTH_GntR"/>
    <property type="match status" value="1"/>
</dbReference>
<dbReference type="InterPro" id="IPR011663">
    <property type="entry name" value="UTRA"/>
</dbReference>
<dbReference type="RefSeq" id="WP_071972339.1">
    <property type="nucleotide sequence ID" value="NZ_CP018076.1"/>
</dbReference>
<dbReference type="SMART" id="SM00345">
    <property type="entry name" value="HTH_GNTR"/>
    <property type="match status" value="1"/>
</dbReference>
<gene>
    <name evidence="5" type="ORF">BOO69_11720</name>
</gene>
<keyword evidence="2" id="KW-0238">DNA-binding</keyword>
<dbReference type="Pfam" id="PF00392">
    <property type="entry name" value="GntR"/>
    <property type="match status" value="1"/>
</dbReference>
<accession>A0A1J0WI62</accession>
<sequence length="229" mass="25930">MTVTFKDVKADLLDQIAQGVMPPGSLLPNETDLAARYGCARATVNRAMRELAEEGIVERKRKAGTRVRSAPIRQARFAIPVVREEIEAQGADYRYSLIQHRKQDVPDWLRARLSLRRGQKIVHVVCMHWADGVPYQHEDRWINPEVVPGVLRASFATSGPNEWLLAEVPFSNAEISFMAIEADQDLADHLDCAPGTALFRTERTTWLPDGPITLVRLTHRQGHRITTRY</sequence>
<dbReference type="Gene3D" id="3.40.1410.10">
    <property type="entry name" value="Chorismate lyase-like"/>
    <property type="match status" value="1"/>
</dbReference>
<proteinExistence type="predicted"/>
<evidence type="ECO:0000313" key="6">
    <source>
        <dbReference type="Proteomes" id="UP000181897"/>
    </source>
</evidence>
<dbReference type="InterPro" id="IPR036390">
    <property type="entry name" value="WH_DNA-bd_sf"/>
</dbReference>
<dbReference type="SMART" id="SM00866">
    <property type="entry name" value="UTRA"/>
    <property type="match status" value="1"/>
</dbReference>
<feature type="domain" description="HTH gntR-type" evidence="4">
    <location>
        <begin position="2"/>
        <end position="70"/>
    </location>
</feature>
<dbReference type="Pfam" id="PF07702">
    <property type="entry name" value="UTRA"/>
    <property type="match status" value="1"/>
</dbReference>
<reference evidence="5 6" key="1">
    <citation type="submission" date="2016-11" db="EMBL/GenBank/DDBJ databases">
        <title>Complete genome sequence of Sulfitobacter sp. AM1-D1, a toxic bacteria associated with marine dinoflagellate Alexandrium minutum in East China Sea.</title>
        <authorList>
            <person name="Yang Q."/>
            <person name="Zhang X."/>
            <person name="Tian X."/>
        </authorList>
    </citation>
    <scope>NUCLEOTIDE SEQUENCE [LARGE SCALE GENOMIC DNA]</scope>
    <source>
        <strain evidence="5 6">AM1-D1</strain>
    </source>
</reference>
<evidence type="ECO:0000256" key="2">
    <source>
        <dbReference type="ARBA" id="ARBA00023125"/>
    </source>
</evidence>
<dbReference type="EMBL" id="CP018076">
    <property type="protein sequence ID" value="APE44002.1"/>
    <property type="molecule type" value="Genomic_DNA"/>
</dbReference>
<dbReference type="GO" id="GO:0003700">
    <property type="term" value="F:DNA-binding transcription factor activity"/>
    <property type="evidence" value="ECO:0007669"/>
    <property type="project" value="InterPro"/>
</dbReference>
<dbReference type="PROSITE" id="PS50949">
    <property type="entry name" value="HTH_GNTR"/>
    <property type="match status" value="1"/>
</dbReference>
<evidence type="ECO:0000256" key="3">
    <source>
        <dbReference type="ARBA" id="ARBA00023163"/>
    </source>
</evidence>
<name>A0A1J0WI62_9RHOB</name>
<dbReference type="KEGG" id="suam:BOO69_11720"/>
<dbReference type="InterPro" id="IPR050679">
    <property type="entry name" value="Bact_HTH_transcr_reg"/>
</dbReference>
<dbReference type="PANTHER" id="PTHR44846:SF16">
    <property type="entry name" value="TRANSCRIPTIONAL REGULATOR PHNF-RELATED"/>
    <property type="match status" value="1"/>
</dbReference>
<dbReference type="STRING" id="1917485.BOO69_11720"/>
<keyword evidence="6" id="KW-1185">Reference proteome</keyword>
<dbReference type="Proteomes" id="UP000181897">
    <property type="component" value="Chromosome"/>
</dbReference>
<keyword evidence="3" id="KW-0804">Transcription</keyword>
<dbReference type="Gene3D" id="1.10.10.10">
    <property type="entry name" value="Winged helix-like DNA-binding domain superfamily/Winged helix DNA-binding domain"/>
    <property type="match status" value="1"/>
</dbReference>
<dbReference type="InterPro" id="IPR036388">
    <property type="entry name" value="WH-like_DNA-bd_sf"/>
</dbReference>
<protein>
    <submittedName>
        <fullName evidence="5">GntR family transcriptional regulator</fullName>
    </submittedName>
</protein>
<dbReference type="AlphaFoldDB" id="A0A1J0WI62"/>
<dbReference type="InterPro" id="IPR000524">
    <property type="entry name" value="Tscrpt_reg_HTH_GntR"/>
</dbReference>
<dbReference type="PRINTS" id="PR00035">
    <property type="entry name" value="HTHGNTR"/>
</dbReference>
<dbReference type="InterPro" id="IPR028978">
    <property type="entry name" value="Chorismate_lyase_/UTRA_dom_sf"/>
</dbReference>
<evidence type="ECO:0000313" key="5">
    <source>
        <dbReference type="EMBL" id="APE44002.1"/>
    </source>
</evidence>
<evidence type="ECO:0000256" key="1">
    <source>
        <dbReference type="ARBA" id="ARBA00023015"/>
    </source>
</evidence>